<evidence type="ECO:0008006" key="4">
    <source>
        <dbReference type="Google" id="ProtNLM"/>
    </source>
</evidence>
<organism evidence="2 3">
    <name type="scientific">Bacillus mycoides</name>
    <dbReference type="NCBI Taxonomy" id="1405"/>
    <lineage>
        <taxon>Bacteria</taxon>
        <taxon>Bacillati</taxon>
        <taxon>Bacillota</taxon>
        <taxon>Bacilli</taxon>
        <taxon>Bacillales</taxon>
        <taxon>Bacillaceae</taxon>
        <taxon>Bacillus</taxon>
        <taxon>Bacillus cereus group</taxon>
    </lineage>
</organism>
<proteinExistence type="predicted"/>
<gene>
    <name evidence="2" type="ORF">BWGOE8_28750</name>
</gene>
<reference evidence="2 3" key="1">
    <citation type="submission" date="2016-05" db="EMBL/GenBank/DDBJ databases">
        <title>Bacillus thuringiensis and Bacillus weihenstephanensis as novel biocontrol agents of wilt causing Verticillium species.</title>
        <authorList>
            <person name="Hollensteiner J."/>
            <person name="Wemheuer F."/>
            <person name="Harting R."/>
            <person name="Kolarzyk A."/>
            <person name="Diaz-Valerio S."/>
            <person name="Poehlein A."/>
            <person name="Brzuszkiewicz E."/>
            <person name="Nesemann K."/>
            <person name="Braus-Stromeyer S."/>
            <person name="Braus G."/>
            <person name="Daniel R."/>
            <person name="Liesegang H."/>
        </authorList>
    </citation>
    <scope>NUCLEOTIDE SEQUENCE [LARGE SCALE GENOMIC DNA]</scope>
    <source>
        <strain evidence="2 3">GOE8</strain>
    </source>
</reference>
<dbReference type="PROSITE" id="PS51257">
    <property type="entry name" value="PROKAR_LIPOPROTEIN"/>
    <property type="match status" value="1"/>
</dbReference>
<evidence type="ECO:0000313" key="2">
    <source>
        <dbReference type="EMBL" id="OFD78365.1"/>
    </source>
</evidence>
<comment type="caution">
    <text evidence="2">The sequence shown here is derived from an EMBL/GenBank/DDBJ whole genome shotgun (WGS) entry which is preliminary data.</text>
</comment>
<name>A0A1E8B790_BACMY</name>
<sequence length="152" mass="17579">MKTIKKIILPLFILGMISLSGCTFSNNEYEDFWVLEKYRYNEGGYGPSNLYEKAQEDPTMIHYSNDSISEGKKMVYLAFGKKYEDDKITVKEVKNEKDTSVIVLRIEKNKGKDKNPVMYIGVPKLRDSIKIVDEDGKKIFEMKQNESVTSQQ</sequence>
<dbReference type="PATRIC" id="fig|86662.25.peg.2927"/>
<evidence type="ECO:0000313" key="3">
    <source>
        <dbReference type="Proteomes" id="UP000175706"/>
    </source>
</evidence>
<keyword evidence="1" id="KW-0732">Signal</keyword>
<dbReference type="EMBL" id="LXLT01000035">
    <property type="protein sequence ID" value="OFD78365.1"/>
    <property type="molecule type" value="Genomic_DNA"/>
</dbReference>
<dbReference type="AlphaFoldDB" id="A0A1E8B790"/>
<evidence type="ECO:0000256" key="1">
    <source>
        <dbReference type="SAM" id="SignalP"/>
    </source>
</evidence>
<protein>
    <recommendedName>
        <fullName evidence="4">Lipoprotein</fullName>
    </recommendedName>
</protein>
<feature type="signal peptide" evidence="1">
    <location>
        <begin position="1"/>
        <end position="21"/>
    </location>
</feature>
<accession>A0A1E8B790</accession>
<feature type="chain" id="PRO_5038595482" description="Lipoprotein" evidence="1">
    <location>
        <begin position="22"/>
        <end position="152"/>
    </location>
</feature>
<dbReference type="Proteomes" id="UP000175706">
    <property type="component" value="Unassembled WGS sequence"/>
</dbReference>